<protein>
    <recommendedName>
        <fullName evidence="4">Clr5 domain-containing protein</fullName>
    </recommendedName>
</protein>
<evidence type="ECO:0000313" key="5">
    <source>
        <dbReference type="EMBL" id="RYO80011.1"/>
    </source>
</evidence>
<sequence>MNSNEWELHRPTIERLYLEEGFTMDRVAAYMKDMHGFVKKKSQFEYKLAKWGVRKNATRDEWQYLRRQMQKREGKISEVTIRGRIIPEHKIRREMQRYTTIPTAREFQAGLPSPKTPEGDIIRVANSMQALSWSAPFLNSLFARSEFSNALHLTLGPKAHSCLQTVHSIPEAISATIANFAKSIPELGKGEGIKTQQLCYAGDMNSMATQLLVVLLFRLSNKLHEDLIDHGIQTMDDDLIIHLIEEISKNNSAFLGDLLRSRNHTSDAIKEAVYASAVRKSKHEIASQFLKAGVDPNLPVLMIIFPESNIRRGKASISWRSRPLFKPSGLEIAAYRLDTRLALMLLEAGATIDRNSTPLLELVAAGNNDDRAVEIARLLVSAGTKLDWPRTPVSPKYYRLSPLALAIARNNNRLAQFLIEKGTNTEICERSSSPYVTRIRRSWLKQPDASEGWGGDYLDSLDAGYTALHVAIVAENIEMTNQLLRPILNRTSILPKRALKEIFVTACWAGDLETAEKLLDLDIDLNEGWELGITPLVATAWNPDTQLAESLMRLGARVDPLNQKFASSSKSPSALHVAAFYGNNALVQLLLDAGANPNLRFTPLREGEILYSWLIPCGHTSPFQFAMGSGDPATAALLYPQADLLGGELSQALTMRNEQLVSALMSRTPDILSSDHNGGAVLEAAVTSGNTRVVTLFFSSGGRYQPRALFKAVEAAIVSKDITIVEFLSEHRSLGPIDKYEASALIRSIEKREWRVVHLLLRDPFLACPGKEHLIYQYDDGRAADRPDTPLGAAILSGNLLVIEEMLRRGYRPYLREVQMLMDDETRIPQIIPSNVASLIWPFLAPSSMDLTGRQGLLELAINHGTVQRVREWMPLVGPLNYCVGARTPLQQAVEGDKIVLARLLIHAGAEVNAPAYFDCGVTALQAAAIHGNLDMATLLVTQKADVNAPAARWLGRTALEAAAEHGRLDMVRFLLESGANLEGPMRIHYVRSVGFAMEQGHLAVAKYLKEHGDWTDRDQELHDTAGVLDGPCHFVYNEETQDWKIRWMKYNKNIDDYCSVAYSDRDTDDDSYSESLDDTAEYANLRSRTEGAILPAMEFTDGTMDHYFNFEAFLEEQLEGSQVAMPQSTINWITEVDASAEEGDTEKQGALWGPMLTGEEGFPNIVDDSGLWSIR</sequence>
<accession>A0ABY0H121</accession>
<dbReference type="PROSITE" id="PS50297">
    <property type="entry name" value="ANK_REP_REGION"/>
    <property type="match status" value="4"/>
</dbReference>
<dbReference type="PANTHER" id="PTHR24198:SF165">
    <property type="entry name" value="ANKYRIN REPEAT-CONTAINING PROTEIN-RELATED"/>
    <property type="match status" value="1"/>
</dbReference>
<name>A0ABY0H121_9PEZI</name>
<dbReference type="Proteomes" id="UP000294003">
    <property type="component" value="Unassembled WGS sequence"/>
</dbReference>
<feature type="repeat" description="ANK" evidence="3">
    <location>
        <begin position="920"/>
        <end position="952"/>
    </location>
</feature>
<dbReference type="PROSITE" id="PS50088">
    <property type="entry name" value="ANK_REPEAT"/>
    <property type="match status" value="4"/>
</dbReference>
<evidence type="ECO:0000256" key="3">
    <source>
        <dbReference type="PROSITE-ProRule" id="PRU00023"/>
    </source>
</evidence>
<dbReference type="Gene3D" id="1.25.40.20">
    <property type="entry name" value="Ankyrin repeat-containing domain"/>
    <property type="match status" value="3"/>
</dbReference>
<keyword evidence="2 3" id="KW-0040">ANK repeat</keyword>
<dbReference type="SMART" id="SM00248">
    <property type="entry name" value="ANK"/>
    <property type="match status" value="12"/>
</dbReference>
<dbReference type="InterPro" id="IPR002110">
    <property type="entry name" value="Ankyrin_rpt"/>
</dbReference>
<dbReference type="Pfam" id="PF14420">
    <property type="entry name" value="Clr5"/>
    <property type="match status" value="1"/>
</dbReference>
<keyword evidence="1" id="KW-0677">Repeat</keyword>
<evidence type="ECO:0000259" key="4">
    <source>
        <dbReference type="Pfam" id="PF14420"/>
    </source>
</evidence>
<gene>
    <name evidence="5" type="ORF">DL762_007870</name>
</gene>
<evidence type="ECO:0000256" key="2">
    <source>
        <dbReference type="ARBA" id="ARBA00023043"/>
    </source>
</evidence>
<keyword evidence="6" id="KW-1185">Reference proteome</keyword>
<evidence type="ECO:0000313" key="6">
    <source>
        <dbReference type="Proteomes" id="UP000294003"/>
    </source>
</evidence>
<feature type="repeat" description="ANK" evidence="3">
    <location>
        <begin position="570"/>
        <end position="602"/>
    </location>
</feature>
<feature type="domain" description="Clr5" evidence="4">
    <location>
        <begin position="4"/>
        <end position="55"/>
    </location>
</feature>
<feature type="repeat" description="ANK" evidence="3">
    <location>
        <begin position="885"/>
        <end position="917"/>
    </location>
</feature>
<organism evidence="5 6">
    <name type="scientific">Monosporascus cannonballus</name>
    <dbReference type="NCBI Taxonomy" id="155416"/>
    <lineage>
        <taxon>Eukaryota</taxon>
        <taxon>Fungi</taxon>
        <taxon>Dikarya</taxon>
        <taxon>Ascomycota</taxon>
        <taxon>Pezizomycotina</taxon>
        <taxon>Sordariomycetes</taxon>
        <taxon>Xylariomycetidae</taxon>
        <taxon>Xylariales</taxon>
        <taxon>Xylariales incertae sedis</taxon>
        <taxon>Monosporascus</taxon>
    </lineage>
</organism>
<dbReference type="InterPro" id="IPR025676">
    <property type="entry name" value="Clr5_dom"/>
</dbReference>
<reference evidence="5 6" key="1">
    <citation type="submission" date="2018-06" db="EMBL/GenBank/DDBJ databases">
        <title>Complete Genomes of Monosporascus.</title>
        <authorList>
            <person name="Robinson A.J."/>
            <person name="Natvig D.O."/>
        </authorList>
    </citation>
    <scope>NUCLEOTIDE SEQUENCE [LARGE SCALE GENOMIC DNA]</scope>
    <source>
        <strain evidence="5 6">CBS 609.92</strain>
    </source>
</reference>
<dbReference type="EMBL" id="QJNS01000303">
    <property type="protein sequence ID" value="RYO80011.1"/>
    <property type="molecule type" value="Genomic_DNA"/>
</dbReference>
<proteinExistence type="predicted"/>
<feature type="repeat" description="ANK" evidence="3">
    <location>
        <begin position="955"/>
        <end position="983"/>
    </location>
</feature>
<evidence type="ECO:0000256" key="1">
    <source>
        <dbReference type="ARBA" id="ARBA00022737"/>
    </source>
</evidence>
<dbReference type="Pfam" id="PF12796">
    <property type="entry name" value="Ank_2"/>
    <property type="match status" value="2"/>
</dbReference>
<dbReference type="PANTHER" id="PTHR24198">
    <property type="entry name" value="ANKYRIN REPEAT AND PROTEIN KINASE DOMAIN-CONTAINING PROTEIN"/>
    <property type="match status" value="1"/>
</dbReference>
<dbReference type="InterPro" id="IPR036770">
    <property type="entry name" value="Ankyrin_rpt-contain_sf"/>
</dbReference>
<dbReference type="SUPFAM" id="SSF48403">
    <property type="entry name" value="Ankyrin repeat"/>
    <property type="match status" value="3"/>
</dbReference>
<comment type="caution">
    <text evidence="5">The sequence shown here is derived from an EMBL/GenBank/DDBJ whole genome shotgun (WGS) entry which is preliminary data.</text>
</comment>